<keyword evidence="13" id="KW-1185">Reference proteome</keyword>
<feature type="domain" description="Alpha-D-phosphohexomutase C-terminal" evidence="8">
    <location>
        <begin position="469"/>
        <end position="528"/>
    </location>
</feature>
<dbReference type="InterPro" id="IPR016055">
    <property type="entry name" value="A-D-PHexomutase_a/b/a-I/II/III"/>
</dbReference>
<comment type="caution">
    <text evidence="12">The sequence shown here is derived from an EMBL/GenBank/DDBJ whole genome shotgun (WGS) entry which is preliminary data.</text>
</comment>
<evidence type="ECO:0000313" key="12">
    <source>
        <dbReference type="EMBL" id="KAK8835443.1"/>
    </source>
</evidence>
<dbReference type="EMBL" id="JAPFFF010000103">
    <property type="protein sequence ID" value="KAK8835443.1"/>
    <property type="molecule type" value="Genomic_DNA"/>
</dbReference>
<evidence type="ECO:0000256" key="4">
    <source>
        <dbReference type="ARBA" id="ARBA00022723"/>
    </source>
</evidence>
<evidence type="ECO:0000313" key="13">
    <source>
        <dbReference type="Proteomes" id="UP001470230"/>
    </source>
</evidence>
<organism evidence="12 13">
    <name type="scientific">Tritrichomonas musculus</name>
    <dbReference type="NCBI Taxonomy" id="1915356"/>
    <lineage>
        <taxon>Eukaryota</taxon>
        <taxon>Metamonada</taxon>
        <taxon>Parabasalia</taxon>
        <taxon>Tritrichomonadida</taxon>
        <taxon>Tritrichomonadidae</taxon>
        <taxon>Tritrichomonas</taxon>
    </lineage>
</organism>
<dbReference type="InterPro" id="IPR005845">
    <property type="entry name" value="A-D-PHexomutase_a/b/a-II"/>
</dbReference>
<dbReference type="CDD" id="cd05799">
    <property type="entry name" value="PGM2"/>
    <property type="match status" value="1"/>
</dbReference>
<dbReference type="PRINTS" id="PR00509">
    <property type="entry name" value="PGMPMM"/>
</dbReference>
<dbReference type="Gene3D" id="3.30.310.50">
    <property type="entry name" value="Alpha-D-phosphohexomutase, C-terminal domain"/>
    <property type="match status" value="1"/>
</dbReference>
<comment type="similarity">
    <text evidence="2 7">Belongs to the phosphohexose mutase family.</text>
</comment>
<dbReference type="InterPro" id="IPR005846">
    <property type="entry name" value="A-D-PHexomutase_a/b/a-III"/>
</dbReference>
<keyword evidence="6" id="KW-0413">Isomerase</keyword>
<dbReference type="InterPro" id="IPR036900">
    <property type="entry name" value="A-D-PHexomutase_C_sf"/>
</dbReference>
<comment type="cofactor">
    <cofactor evidence="1">
        <name>Mg(2+)</name>
        <dbReference type="ChEBI" id="CHEBI:18420"/>
    </cofactor>
</comment>
<dbReference type="Proteomes" id="UP001470230">
    <property type="component" value="Unassembled WGS sequence"/>
</dbReference>
<evidence type="ECO:0000256" key="5">
    <source>
        <dbReference type="ARBA" id="ARBA00022842"/>
    </source>
</evidence>
<dbReference type="Gene3D" id="3.40.120.10">
    <property type="entry name" value="Alpha-D-Glucose-1,6-Bisphosphate, subunit A, domain 3"/>
    <property type="match status" value="3"/>
</dbReference>
<dbReference type="InterPro" id="IPR005843">
    <property type="entry name" value="A-D-PHexomutase_C"/>
</dbReference>
<keyword evidence="4 7" id="KW-0479">Metal-binding</keyword>
<protein>
    <recommendedName>
        <fullName evidence="14">Phosphoglucomutase</fullName>
    </recommendedName>
</protein>
<evidence type="ECO:0000259" key="9">
    <source>
        <dbReference type="Pfam" id="PF02878"/>
    </source>
</evidence>
<evidence type="ECO:0000259" key="11">
    <source>
        <dbReference type="Pfam" id="PF02880"/>
    </source>
</evidence>
<dbReference type="Pfam" id="PF00408">
    <property type="entry name" value="PGM_PMM_IV"/>
    <property type="match status" value="1"/>
</dbReference>
<evidence type="ECO:0000256" key="3">
    <source>
        <dbReference type="ARBA" id="ARBA00022553"/>
    </source>
</evidence>
<dbReference type="Pfam" id="PF02879">
    <property type="entry name" value="PGM_PMM_II"/>
    <property type="match status" value="1"/>
</dbReference>
<evidence type="ECO:0000259" key="10">
    <source>
        <dbReference type="Pfam" id="PF02879"/>
    </source>
</evidence>
<feature type="domain" description="Alpha-D-phosphohexomutase alpha/beta/alpha" evidence="11">
    <location>
        <begin position="299"/>
        <end position="425"/>
    </location>
</feature>
<evidence type="ECO:0008006" key="14">
    <source>
        <dbReference type="Google" id="ProtNLM"/>
    </source>
</evidence>
<dbReference type="SUPFAM" id="SSF53738">
    <property type="entry name" value="Phosphoglucomutase, first 3 domains"/>
    <property type="match status" value="3"/>
</dbReference>
<proteinExistence type="inferred from homology"/>
<dbReference type="Pfam" id="PF02878">
    <property type="entry name" value="PGM_PMM_I"/>
    <property type="match status" value="1"/>
</dbReference>
<dbReference type="PROSITE" id="PS00710">
    <property type="entry name" value="PGM_PMM"/>
    <property type="match status" value="1"/>
</dbReference>
<evidence type="ECO:0000256" key="7">
    <source>
        <dbReference type="RuleBase" id="RU004326"/>
    </source>
</evidence>
<gene>
    <name evidence="12" type="ORF">M9Y10_004547</name>
</gene>
<dbReference type="InterPro" id="IPR005844">
    <property type="entry name" value="A-D-PHexomutase_a/b/a-I"/>
</dbReference>
<dbReference type="InterPro" id="IPR016066">
    <property type="entry name" value="A-D-PHexomutase_CS"/>
</dbReference>
<keyword evidence="5 7" id="KW-0460">Magnesium</keyword>
<reference evidence="12 13" key="1">
    <citation type="submission" date="2024-04" db="EMBL/GenBank/DDBJ databases">
        <title>Tritrichomonas musculus Genome.</title>
        <authorList>
            <person name="Alves-Ferreira E."/>
            <person name="Grigg M."/>
            <person name="Lorenzi H."/>
            <person name="Galac M."/>
        </authorList>
    </citation>
    <scope>NUCLEOTIDE SEQUENCE [LARGE SCALE GENOMIC DNA]</scope>
    <source>
        <strain evidence="12 13">EAF2021</strain>
    </source>
</reference>
<feature type="domain" description="Alpha-D-phosphohexomutase alpha/beta/alpha" evidence="9">
    <location>
        <begin position="19"/>
        <end position="155"/>
    </location>
</feature>
<name>A0ABR2GPA9_9EUKA</name>
<evidence type="ECO:0000256" key="6">
    <source>
        <dbReference type="ARBA" id="ARBA00023235"/>
    </source>
</evidence>
<dbReference type="Pfam" id="PF02880">
    <property type="entry name" value="PGM_PMM_III"/>
    <property type="match status" value="1"/>
</dbReference>
<dbReference type="SUPFAM" id="SSF55957">
    <property type="entry name" value="Phosphoglucomutase, C-terminal domain"/>
    <property type="match status" value="1"/>
</dbReference>
<dbReference type="InterPro" id="IPR005841">
    <property type="entry name" value="Alpha-D-phosphohexomutase_SF"/>
</dbReference>
<evidence type="ECO:0000256" key="1">
    <source>
        <dbReference type="ARBA" id="ARBA00001946"/>
    </source>
</evidence>
<evidence type="ECO:0000256" key="2">
    <source>
        <dbReference type="ARBA" id="ARBA00010231"/>
    </source>
</evidence>
<evidence type="ECO:0000259" key="8">
    <source>
        <dbReference type="Pfam" id="PF00408"/>
    </source>
</evidence>
<dbReference type="PANTHER" id="PTHR45745:SF1">
    <property type="entry name" value="PHOSPHOGLUCOMUTASE 2B-RELATED"/>
    <property type="match status" value="1"/>
</dbReference>
<feature type="domain" description="Alpha-D-phosphohexomutase alpha/beta/alpha" evidence="10">
    <location>
        <begin position="184"/>
        <end position="287"/>
    </location>
</feature>
<sequence length="536" mass="60980">MLENLNQEEMYESFYKNLEFGTAGLRGIMGMGTNRMNIYTVRQTTQGFADYLNDKYKSLFLSVAISYDSRNNSYEFAKESARVLAANNIKVYITDELKPTPVLSFAVRKLNCQGGIMITASHNPPEYNGYKCYGEDGAQILDDDAKKIYGSIEKVDIFKDVKLIEFESGIKSKSIEFIHESLYDEYIKEVMNQGINKDSCRNSDLCVVYTPLNGAGNKLVKKVIDLIGIKNFYVVPEQENPDGNFTTCKYPNPESRECFSLAKDFAREKKADLIISTDPDCDRIGVCVFDGKEYIFLSGNEIGVLLVSYILKYREFMGTLPKNPVIVKTIVSTNFIDKIAKKYNCEVLNVLTGFKYIGKEIRKLEKNSESQRYILGFEESHGYLIGTYARDKDAVVASMMICEMAAFYKKEGLSLLDVLEDIYKEFGNFYSKNMNLEFGGNKDDMKKIKAIMENLRKNPLKSVGGLKVKNILDFMKQCNKDFPKANVIRFELDKDNVLIIRPSGTEPKIKIYIMSGSLENVNNISKDINNILLQKQ</sequence>
<accession>A0ABR2GPA9</accession>
<keyword evidence="3" id="KW-0597">Phosphoprotein</keyword>
<dbReference type="PANTHER" id="PTHR45745">
    <property type="entry name" value="PHOSPHOMANNOMUTASE 45A"/>
    <property type="match status" value="1"/>
</dbReference>